<keyword evidence="5" id="KW-0732">Signal</keyword>
<dbReference type="Proteomes" id="UP000187406">
    <property type="component" value="Unassembled WGS sequence"/>
</dbReference>
<dbReference type="STRING" id="3775.A0A1Q3D5T1"/>
<comment type="subcellular location">
    <subcellularLocation>
        <location evidence="2">Golgi apparatus membrane</location>
        <topology evidence="2">Single-pass type I membrane protein</topology>
    </subcellularLocation>
</comment>
<evidence type="ECO:0000256" key="3">
    <source>
        <dbReference type="ARBA" id="ARBA00008961"/>
    </source>
</evidence>
<dbReference type="EMBL" id="BDDD01004532">
    <property type="protein sequence ID" value="GAV87819.1"/>
    <property type="molecule type" value="Genomic_DNA"/>
</dbReference>
<reference evidence="11" key="1">
    <citation type="submission" date="2016-04" db="EMBL/GenBank/DDBJ databases">
        <title>Cephalotus genome sequencing.</title>
        <authorList>
            <person name="Fukushima K."/>
            <person name="Hasebe M."/>
            <person name="Fang X."/>
        </authorList>
    </citation>
    <scope>NUCLEOTIDE SEQUENCE [LARGE SCALE GENOMIC DNA]</scope>
    <source>
        <strain evidence="11">cv. St1</strain>
    </source>
</reference>
<dbReference type="PANTHER" id="PTHR13229">
    <property type="entry name" value="PROTEIN KISH-A"/>
    <property type="match status" value="1"/>
</dbReference>
<evidence type="ECO:0000256" key="6">
    <source>
        <dbReference type="ARBA" id="ARBA00022989"/>
    </source>
</evidence>
<feature type="transmembrane region" description="Helical" evidence="9">
    <location>
        <begin position="38"/>
        <end position="54"/>
    </location>
</feature>
<comment type="similarity">
    <text evidence="3">Belongs to the KISH family.</text>
</comment>
<keyword evidence="7" id="KW-0333">Golgi apparatus</keyword>
<evidence type="ECO:0000256" key="1">
    <source>
        <dbReference type="ARBA" id="ARBA00002154"/>
    </source>
</evidence>
<evidence type="ECO:0000256" key="8">
    <source>
        <dbReference type="ARBA" id="ARBA00023136"/>
    </source>
</evidence>
<dbReference type="GO" id="GO:0000139">
    <property type="term" value="C:Golgi membrane"/>
    <property type="evidence" value="ECO:0007669"/>
    <property type="project" value="UniProtKB-SubCell"/>
</dbReference>
<dbReference type="OrthoDB" id="10034655at2759"/>
<dbReference type="Pfam" id="PF06842">
    <property type="entry name" value="DUF1242"/>
    <property type="match status" value="1"/>
</dbReference>
<evidence type="ECO:0000256" key="2">
    <source>
        <dbReference type="ARBA" id="ARBA00004614"/>
    </source>
</evidence>
<evidence type="ECO:0000256" key="5">
    <source>
        <dbReference type="ARBA" id="ARBA00022729"/>
    </source>
</evidence>
<organism evidence="10 11">
    <name type="scientific">Cephalotus follicularis</name>
    <name type="common">Albany pitcher plant</name>
    <dbReference type="NCBI Taxonomy" id="3775"/>
    <lineage>
        <taxon>Eukaryota</taxon>
        <taxon>Viridiplantae</taxon>
        <taxon>Streptophyta</taxon>
        <taxon>Embryophyta</taxon>
        <taxon>Tracheophyta</taxon>
        <taxon>Spermatophyta</taxon>
        <taxon>Magnoliopsida</taxon>
        <taxon>eudicotyledons</taxon>
        <taxon>Gunneridae</taxon>
        <taxon>Pentapetalae</taxon>
        <taxon>rosids</taxon>
        <taxon>fabids</taxon>
        <taxon>Oxalidales</taxon>
        <taxon>Cephalotaceae</taxon>
        <taxon>Cephalotus</taxon>
    </lineage>
</organism>
<accession>A0A1Q3D5T1</accession>
<keyword evidence="4 9" id="KW-0812">Transmembrane</keyword>
<keyword evidence="11" id="KW-1185">Reference proteome</keyword>
<dbReference type="InterPro" id="IPR051523">
    <property type="entry name" value="KISH_domain"/>
</dbReference>
<keyword evidence="6 9" id="KW-1133">Transmembrane helix</keyword>
<dbReference type="InParanoid" id="A0A1Q3D5T1"/>
<keyword evidence="8 9" id="KW-0472">Membrane</keyword>
<feature type="transmembrane region" description="Helical" evidence="9">
    <location>
        <begin position="75"/>
        <end position="94"/>
    </location>
</feature>
<feature type="transmembrane region" description="Helical" evidence="9">
    <location>
        <begin position="114"/>
        <end position="131"/>
    </location>
</feature>
<proteinExistence type="inferred from homology"/>
<feature type="non-terminal residue" evidence="10">
    <location>
        <position position="1"/>
    </location>
</feature>
<name>A0A1Q3D5T1_CEPFO</name>
<comment type="function">
    <text evidence="1">Involved in the early part of the secretory pathway.</text>
</comment>
<comment type="caution">
    <text evidence="10">The sequence shown here is derived from an EMBL/GenBank/DDBJ whole genome shotgun (WGS) entry which is preliminary data.</text>
</comment>
<evidence type="ECO:0000313" key="10">
    <source>
        <dbReference type="EMBL" id="GAV87819.1"/>
    </source>
</evidence>
<dbReference type="InterPro" id="IPR009653">
    <property type="entry name" value="Ksh1"/>
</dbReference>
<protein>
    <submittedName>
        <fullName evidence="10">DUF1242 domain-containing protein</fullName>
    </submittedName>
</protein>
<evidence type="ECO:0000313" key="11">
    <source>
        <dbReference type="Proteomes" id="UP000187406"/>
    </source>
</evidence>
<dbReference type="AlphaFoldDB" id="A0A1Q3D5T1"/>
<gene>
    <name evidence="10" type="ORF">CFOL_v3_31245</name>
</gene>
<evidence type="ECO:0000256" key="7">
    <source>
        <dbReference type="ARBA" id="ARBA00023034"/>
    </source>
</evidence>
<evidence type="ECO:0000256" key="4">
    <source>
        <dbReference type="ARBA" id="ARBA00022692"/>
    </source>
</evidence>
<evidence type="ECO:0000256" key="9">
    <source>
        <dbReference type="SAM" id="Phobius"/>
    </source>
</evidence>
<sequence>YIFLFLFIIFYSSFEILASILFKQRKRSSPFSSWDLKLRYLVVFLCFFFVRYYGNSRLLRFERRKAINIRELRHVVLLGICTCTYLKMQFPAILEQRTGFRGFFWKAARIGERLSPWMAVGCFTMGVSIIFF</sequence>